<dbReference type="Gene3D" id="2.60.120.920">
    <property type="match status" value="1"/>
</dbReference>
<evidence type="ECO:0000313" key="3">
    <source>
        <dbReference type="Proteomes" id="UP001620645"/>
    </source>
</evidence>
<organism evidence="2 3">
    <name type="scientific">Heterodera schachtii</name>
    <name type="common">Sugarbeet cyst nematode worm</name>
    <name type="synonym">Tylenchus schachtii</name>
    <dbReference type="NCBI Taxonomy" id="97005"/>
    <lineage>
        <taxon>Eukaryota</taxon>
        <taxon>Metazoa</taxon>
        <taxon>Ecdysozoa</taxon>
        <taxon>Nematoda</taxon>
        <taxon>Chromadorea</taxon>
        <taxon>Rhabditida</taxon>
        <taxon>Tylenchina</taxon>
        <taxon>Tylenchomorpha</taxon>
        <taxon>Tylenchoidea</taxon>
        <taxon>Heteroderidae</taxon>
        <taxon>Heteroderinae</taxon>
        <taxon>Heterodera</taxon>
    </lineage>
</organism>
<accession>A0ABD2JE93</accession>
<evidence type="ECO:0000259" key="1">
    <source>
        <dbReference type="PROSITE" id="PS50188"/>
    </source>
</evidence>
<dbReference type="AlphaFoldDB" id="A0ABD2JE93"/>
<dbReference type="EMBL" id="JBICCN010000151">
    <property type="protein sequence ID" value="KAL3088934.1"/>
    <property type="molecule type" value="Genomic_DNA"/>
</dbReference>
<reference evidence="2 3" key="1">
    <citation type="submission" date="2024-10" db="EMBL/GenBank/DDBJ databases">
        <authorList>
            <person name="Kim D."/>
        </authorList>
    </citation>
    <scope>NUCLEOTIDE SEQUENCE [LARGE SCALE GENOMIC DNA]</scope>
    <source>
        <strain evidence="2">Taebaek</strain>
    </source>
</reference>
<comment type="caution">
    <text evidence="2">The sequence shown here is derived from an EMBL/GenBank/DDBJ whole genome shotgun (WGS) entry which is preliminary data.</text>
</comment>
<dbReference type="InterPro" id="IPR044736">
    <property type="entry name" value="Gid1/RanBPM/SPLA_SPRY"/>
</dbReference>
<gene>
    <name evidence="2" type="ORF">niasHS_009608</name>
</gene>
<dbReference type="CDD" id="cd12885">
    <property type="entry name" value="SPRY_RanBP_like"/>
    <property type="match status" value="1"/>
</dbReference>
<name>A0ABD2JE93_HETSC</name>
<dbReference type="Pfam" id="PF00622">
    <property type="entry name" value="SPRY"/>
    <property type="match status" value="1"/>
</dbReference>
<keyword evidence="3" id="KW-1185">Reference proteome</keyword>
<sequence>MFKNRFINFRFATIGLATKAMPLNAMVGQHSDSCGYRSDGQLRINESCKNTQPKFSRGDFVGCGINLATRRVIFTKNAKRLGYQTFADGHLRTDICGRTFADRHLRTDICGGDNFGKK</sequence>
<dbReference type="InterPro" id="IPR001870">
    <property type="entry name" value="B30.2/SPRY"/>
</dbReference>
<dbReference type="InterPro" id="IPR043136">
    <property type="entry name" value="B30.2/SPRY_sf"/>
</dbReference>
<feature type="domain" description="B30.2/SPRY" evidence="1">
    <location>
        <begin position="1"/>
        <end position="118"/>
    </location>
</feature>
<evidence type="ECO:0000313" key="2">
    <source>
        <dbReference type="EMBL" id="KAL3088934.1"/>
    </source>
</evidence>
<dbReference type="PROSITE" id="PS50188">
    <property type="entry name" value="B302_SPRY"/>
    <property type="match status" value="1"/>
</dbReference>
<dbReference type="InterPro" id="IPR003877">
    <property type="entry name" value="SPRY_dom"/>
</dbReference>
<dbReference type="Proteomes" id="UP001620645">
    <property type="component" value="Unassembled WGS sequence"/>
</dbReference>
<dbReference type="SUPFAM" id="SSF49899">
    <property type="entry name" value="Concanavalin A-like lectins/glucanases"/>
    <property type="match status" value="1"/>
</dbReference>
<proteinExistence type="predicted"/>
<protein>
    <recommendedName>
        <fullName evidence="1">B30.2/SPRY domain-containing protein</fullName>
    </recommendedName>
</protein>
<dbReference type="InterPro" id="IPR013320">
    <property type="entry name" value="ConA-like_dom_sf"/>
</dbReference>